<dbReference type="EMBL" id="KJ944830">
    <property type="protein sequence ID" value="AII27469.1"/>
    <property type="molecule type" value="Genomic_DNA"/>
</dbReference>
<accession>A0A076GC64</accession>
<evidence type="ECO:0000313" key="1">
    <source>
        <dbReference type="EMBL" id="AII27469.1"/>
    </source>
</evidence>
<proteinExistence type="predicted"/>
<organism evidence="1">
    <name type="scientific">Pseudoalteromonas phage B8b</name>
    <dbReference type="NCBI Taxonomy" id="1506997"/>
    <lineage>
        <taxon>Viruses</taxon>
        <taxon>Duplodnaviria</taxon>
        <taxon>Heunggongvirae</taxon>
        <taxon>Uroviricota</taxon>
        <taxon>Caudoviricetes</taxon>
    </lineage>
</organism>
<reference evidence="1" key="1">
    <citation type="journal article" date="2015" name="PLoS ONE">
        <title>Life-style and genome structure of marine pseudoalteromonas siphovirus b8b isolated from the northwestern mediterranean sea.</title>
        <authorList>
            <person name="Lara E."/>
            <person name="Holmfeldt K."/>
            <person name="Solonenko N."/>
            <person name="Sa E.L."/>
            <person name="Ignacio-Espinoza J.C."/>
            <person name="Cornejo-Castillo F.M."/>
            <person name="Verberkmoes N.C."/>
            <person name="Vaque D."/>
            <person name="Sullivan M.B."/>
            <person name="Acinas S.G."/>
        </authorList>
    </citation>
    <scope>NUCLEOTIDE SEQUENCE [LARGE SCALE GENOMIC DNA]</scope>
</reference>
<protein>
    <submittedName>
        <fullName evidence="1">Uncharacterized protein</fullName>
    </submittedName>
</protein>
<gene>
    <name evidence="1" type="ORF">B8b_018</name>
</gene>
<sequence>MPVAHGMRGLRLDYVMIDTNPELQKSINIYWRNTVQSVYGEPWAKTIAPSQAYDDGFKNVTLKELRYMLGRYSNVCEYSATTGKPVL</sequence>
<name>A0A076GC64_9CAUD</name>